<dbReference type="GeneID" id="28962925"/>
<dbReference type="InterPro" id="IPR046347">
    <property type="entry name" value="bZIP_sf"/>
</dbReference>
<keyword evidence="5" id="KW-0175">Coiled coil</keyword>
<organism evidence="9 10">
    <name type="scientific">Fusarium oxysporum f. sp. lycopersici (strain 4287 / CBS 123668 / FGSC 9935 / NRRL 34936)</name>
    <name type="common">Fusarium vascular wilt of tomato</name>
    <dbReference type="NCBI Taxonomy" id="426428"/>
    <lineage>
        <taxon>Eukaryota</taxon>
        <taxon>Fungi</taxon>
        <taxon>Dikarya</taxon>
        <taxon>Ascomycota</taxon>
        <taxon>Pezizomycotina</taxon>
        <taxon>Sordariomycetes</taxon>
        <taxon>Hypocreomycetidae</taxon>
        <taxon>Hypocreales</taxon>
        <taxon>Nectriaceae</taxon>
        <taxon>Fusarium</taxon>
        <taxon>Fusarium oxysporum species complex</taxon>
    </lineage>
</organism>
<dbReference type="RefSeq" id="XP_018256444.1">
    <property type="nucleotide sequence ID" value="XM_018402618.1"/>
</dbReference>
<dbReference type="SUPFAM" id="SSF57959">
    <property type="entry name" value="Leucine zipper domain"/>
    <property type="match status" value="1"/>
</dbReference>
<keyword evidence="4" id="KW-0539">Nucleus</keyword>
<feature type="coiled-coil region" evidence="5">
    <location>
        <begin position="143"/>
        <end position="195"/>
    </location>
</feature>
<evidence type="ECO:0000256" key="6">
    <source>
        <dbReference type="SAM" id="MobiDB-lite"/>
    </source>
</evidence>
<dbReference type="VEuPathDB" id="FungiDB:FOXG_22091"/>
<evidence type="ECO:0000256" key="2">
    <source>
        <dbReference type="ARBA" id="ARBA00023015"/>
    </source>
</evidence>
<comment type="subcellular location">
    <subcellularLocation>
        <location evidence="1">Nucleus</location>
    </subcellularLocation>
</comment>
<evidence type="ECO:0000259" key="7">
    <source>
        <dbReference type="PROSITE" id="PS50217"/>
    </source>
</evidence>
<dbReference type="InterPro" id="IPR051027">
    <property type="entry name" value="bZIP_transcription_factors"/>
</dbReference>
<evidence type="ECO:0000256" key="3">
    <source>
        <dbReference type="ARBA" id="ARBA00023163"/>
    </source>
</evidence>
<dbReference type="SMART" id="SM00338">
    <property type="entry name" value="BRLZ"/>
    <property type="match status" value="1"/>
</dbReference>
<evidence type="ECO:0000313" key="10">
    <source>
        <dbReference type="Proteomes" id="UP000009097"/>
    </source>
</evidence>
<feature type="domain" description="BZIP" evidence="7">
    <location>
        <begin position="143"/>
        <end position="206"/>
    </location>
</feature>
<dbReference type="Gene3D" id="1.20.5.170">
    <property type="match status" value="1"/>
</dbReference>
<keyword evidence="3" id="KW-0804">Transcription</keyword>
<gene>
    <name evidence="8" type="ORF">FOXG_22091</name>
    <name evidence="9" type="ORF">FOXG_22219</name>
</gene>
<dbReference type="InterPro" id="IPR004827">
    <property type="entry name" value="bZIP"/>
</dbReference>
<dbReference type="GO" id="GO:0005634">
    <property type="term" value="C:nucleus"/>
    <property type="evidence" value="ECO:0007669"/>
    <property type="project" value="UniProtKB-SubCell"/>
</dbReference>
<dbReference type="PROSITE" id="PS50217">
    <property type="entry name" value="BZIP"/>
    <property type="match status" value="1"/>
</dbReference>
<dbReference type="Pfam" id="PF00170">
    <property type="entry name" value="bZIP_1"/>
    <property type="match status" value="1"/>
</dbReference>
<dbReference type="KEGG" id="fox:FOXG_22219"/>
<dbReference type="VEuPathDB" id="FungiDB:FOXG_22219"/>
<dbReference type="EMBL" id="DS231723">
    <property type="protein sequence ID" value="KNB17887.1"/>
    <property type="molecule type" value="Genomic_DNA"/>
</dbReference>
<accession>A0A0J9W5R1</accession>
<evidence type="ECO:0000256" key="1">
    <source>
        <dbReference type="ARBA" id="ARBA00004123"/>
    </source>
</evidence>
<dbReference type="CDD" id="cd14687">
    <property type="entry name" value="bZIP_ATF2"/>
    <property type="match status" value="1"/>
</dbReference>
<dbReference type="Proteomes" id="UP000009097">
    <property type="component" value="Unassembled WGS sequence"/>
</dbReference>
<reference evidence="9" key="1">
    <citation type="submission" date="2007-04" db="EMBL/GenBank/DDBJ databases">
        <authorList>
            <consortium name="The Broad Institute Genome Sequencing Platform"/>
            <person name="Birren B."/>
            <person name="Lander E."/>
            <person name="Galagan J."/>
            <person name="Nusbaum C."/>
            <person name="Devon K."/>
            <person name="Ma L.-J."/>
            <person name="Jaffe D."/>
            <person name="Butler J."/>
            <person name="Alvarez P."/>
            <person name="Gnerre S."/>
            <person name="Grabherr M."/>
            <person name="Kleber M."/>
            <person name="Mauceli E."/>
            <person name="Brockman W."/>
            <person name="MacCallum I.A."/>
            <person name="Young S."/>
            <person name="LaButti K."/>
            <person name="DeCaprio D."/>
            <person name="Crawford M."/>
            <person name="Koehrsen M."/>
            <person name="Engels R."/>
            <person name="Montgomery P."/>
            <person name="Pearson M."/>
            <person name="Howarth C."/>
            <person name="Larson L."/>
            <person name="White J."/>
            <person name="O'Leary S."/>
            <person name="Kodira C."/>
            <person name="Zeng Q."/>
            <person name="Yandava C."/>
            <person name="Alvarado L."/>
            <person name="Kistler C."/>
            <person name="Shim W.-B."/>
            <person name="Kang S."/>
            <person name="Woloshuk C."/>
        </authorList>
    </citation>
    <scope>NUCLEOTIDE SEQUENCE</scope>
    <source>
        <strain evidence="9">4287</strain>
    </source>
</reference>
<keyword evidence="2" id="KW-0805">Transcription regulation</keyword>
<protein>
    <recommendedName>
        <fullName evidence="7">BZIP domain-containing protein</fullName>
    </recommendedName>
</protein>
<sequence>MASLVDWDGSAQDQSYFHFARGDMPEYLIPWHWIVSSTASSTMNSSNSEPLYLSTPSSEYHIKDDIIGTQAPSTWDTTPDGSENHHNSQRNPTDAIFLDSSLSNLTLESSKWIKPGKKTRSRRLLCETKDAQGRRAEPSRAKNDRYMKALERYRQAAAKCRARKQDEQDALTAQVEELQDRHQQLSSCCNDLKEKVFQLKSQLLMHGDCECALIQRYVASEALKSVDSLISNQSSSSSWVQV</sequence>
<dbReference type="EMBL" id="DS231725">
    <property type="protein sequence ID" value="KNB18399.1"/>
    <property type="molecule type" value="Genomic_DNA"/>
</dbReference>
<feature type="compositionally biased region" description="Polar residues" evidence="6">
    <location>
        <begin position="70"/>
        <end position="81"/>
    </location>
</feature>
<name>A0A0J9W5R1_FUSO4</name>
<evidence type="ECO:0000313" key="8">
    <source>
        <dbReference type="EMBL" id="KNB17887.1"/>
    </source>
</evidence>
<reference evidence="9" key="2">
    <citation type="journal article" date="2010" name="Nature">
        <title>Comparative genomics reveals mobile pathogenicity chromosomes in Fusarium.</title>
        <authorList>
            <person name="Ma L.J."/>
            <person name="van der Does H.C."/>
            <person name="Borkovich K.A."/>
            <person name="Coleman J.J."/>
            <person name="Daboussi M.J."/>
            <person name="Di Pietro A."/>
            <person name="Dufresne M."/>
            <person name="Freitag M."/>
            <person name="Grabherr M."/>
            <person name="Henrissat B."/>
            <person name="Houterman P.M."/>
            <person name="Kang S."/>
            <person name="Shim W.B."/>
            <person name="Woloshuk C."/>
            <person name="Xie X."/>
            <person name="Xu J.R."/>
            <person name="Antoniw J."/>
            <person name="Baker S.E."/>
            <person name="Bluhm B.H."/>
            <person name="Breakspear A."/>
            <person name="Brown D.W."/>
            <person name="Butchko R.A."/>
            <person name="Chapman S."/>
            <person name="Coulson R."/>
            <person name="Coutinho P.M."/>
            <person name="Danchin E.G."/>
            <person name="Diener A."/>
            <person name="Gale L.R."/>
            <person name="Gardiner D.M."/>
            <person name="Goff S."/>
            <person name="Hammond-Kosack K.E."/>
            <person name="Hilburn K."/>
            <person name="Hua-Van A."/>
            <person name="Jonkers W."/>
            <person name="Kazan K."/>
            <person name="Kodira C.D."/>
            <person name="Koehrsen M."/>
            <person name="Kumar L."/>
            <person name="Lee Y.H."/>
            <person name="Li L."/>
            <person name="Manners J.M."/>
            <person name="Miranda-Saavedra D."/>
            <person name="Mukherjee M."/>
            <person name="Park G."/>
            <person name="Park J."/>
            <person name="Park S.Y."/>
            <person name="Proctor R.H."/>
            <person name="Regev A."/>
            <person name="Ruiz-Roldan M.C."/>
            <person name="Sain D."/>
            <person name="Sakthikumar S."/>
            <person name="Sykes S."/>
            <person name="Schwartz D.C."/>
            <person name="Turgeon B.G."/>
            <person name="Wapinski I."/>
            <person name="Yoder O."/>
            <person name="Young S."/>
            <person name="Zeng Q."/>
            <person name="Zhou S."/>
            <person name="Galagan J."/>
            <person name="Cuomo C.A."/>
            <person name="Kistler H.C."/>
            <person name="Rep M."/>
        </authorList>
    </citation>
    <scope>NUCLEOTIDE SEQUENCE [LARGE SCALE GENOMIC DNA]</scope>
    <source>
        <strain evidence="9">4287</strain>
    </source>
</reference>
<dbReference type="GO" id="GO:0003700">
    <property type="term" value="F:DNA-binding transcription factor activity"/>
    <property type="evidence" value="ECO:0007669"/>
    <property type="project" value="InterPro"/>
</dbReference>
<dbReference type="RefSeq" id="XP_018255932.1">
    <property type="nucleotide sequence ID" value="XM_018402476.1"/>
</dbReference>
<feature type="region of interest" description="Disordered" evidence="6">
    <location>
        <begin position="70"/>
        <end position="93"/>
    </location>
</feature>
<dbReference type="AlphaFoldDB" id="A0A0J9W5R1"/>
<evidence type="ECO:0000313" key="9">
    <source>
        <dbReference type="EMBL" id="KNB18399.1"/>
    </source>
</evidence>
<dbReference type="KEGG" id="fox:FOXG_22091"/>
<evidence type="ECO:0000256" key="4">
    <source>
        <dbReference type="ARBA" id="ARBA00023242"/>
    </source>
</evidence>
<evidence type="ECO:0000256" key="5">
    <source>
        <dbReference type="SAM" id="Coils"/>
    </source>
</evidence>
<proteinExistence type="predicted"/>
<dbReference type="PANTHER" id="PTHR19304">
    <property type="entry name" value="CYCLIC-AMP RESPONSE ELEMENT BINDING PROTEIN"/>
    <property type="match status" value="1"/>
</dbReference>
<dbReference type="GeneID" id="28962797"/>